<keyword evidence="1" id="KW-0732">Signal</keyword>
<evidence type="ECO:0000256" key="1">
    <source>
        <dbReference type="SAM" id="SignalP"/>
    </source>
</evidence>
<keyword evidence="4" id="KW-1185">Reference proteome</keyword>
<protein>
    <submittedName>
        <fullName evidence="3">DUF4189 domain-containing protein</fullName>
    </submittedName>
</protein>
<dbReference type="Pfam" id="PF13827">
    <property type="entry name" value="DUF4189"/>
    <property type="match status" value="1"/>
</dbReference>
<reference evidence="4" key="1">
    <citation type="journal article" date="2019" name="Int. J. Syst. Evol. Microbiol.">
        <title>The Global Catalogue of Microorganisms (GCM) 10K type strain sequencing project: providing services to taxonomists for standard genome sequencing and annotation.</title>
        <authorList>
            <consortium name="The Broad Institute Genomics Platform"/>
            <consortium name="The Broad Institute Genome Sequencing Center for Infectious Disease"/>
            <person name="Wu L."/>
            <person name="Ma J."/>
        </authorList>
    </citation>
    <scope>NUCLEOTIDE SEQUENCE [LARGE SCALE GENOMIC DNA]</scope>
    <source>
        <strain evidence="4">CGMCC 4.7330</strain>
    </source>
</reference>
<dbReference type="Proteomes" id="UP001595696">
    <property type="component" value="Unassembled WGS sequence"/>
</dbReference>
<sequence>MKKLVSGVAVAAAVGSALTLGAPSAHAVRSYYGAIALSPSTGLIGYSYDYADVDHATAKALTSCGAADCESLVWFANGCGAVAYSDRTATWSWAYGASRRSAQSLALNENYSDATIVHWNCTSNHSN</sequence>
<evidence type="ECO:0000259" key="2">
    <source>
        <dbReference type="Pfam" id="PF13827"/>
    </source>
</evidence>
<comment type="caution">
    <text evidence="3">The sequence shown here is derived from an EMBL/GenBank/DDBJ whole genome shotgun (WGS) entry which is preliminary data.</text>
</comment>
<dbReference type="InterPro" id="IPR025240">
    <property type="entry name" value="DUF4189"/>
</dbReference>
<evidence type="ECO:0000313" key="4">
    <source>
        <dbReference type="Proteomes" id="UP001595696"/>
    </source>
</evidence>
<name>A0ABV8DPH8_9NOCA</name>
<dbReference type="EMBL" id="JBHSAX010000007">
    <property type="protein sequence ID" value="MFC3961996.1"/>
    <property type="molecule type" value="Genomic_DNA"/>
</dbReference>
<dbReference type="RefSeq" id="WP_378611747.1">
    <property type="nucleotide sequence ID" value="NZ_JBHSAX010000007.1"/>
</dbReference>
<feature type="signal peptide" evidence="1">
    <location>
        <begin position="1"/>
        <end position="27"/>
    </location>
</feature>
<organism evidence="3 4">
    <name type="scientific">Nocardia jiangsuensis</name>
    <dbReference type="NCBI Taxonomy" id="1691563"/>
    <lineage>
        <taxon>Bacteria</taxon>
        <taxon>Bacillati</taxon>
        <taxon>Actinomycetota</taxon>
        <taxon>Actinomycetes</taxon>
        <taxon>Mycobacteriales</taxon>
        <taxon>Nocardiaceae</taxon>
        <taxon>Nocardia</taxon>
    </lineage>
</organism>
<gene>
    <name evidence="3" type="ORF">ACFO0B_08345</name>
</gene>
<evidence type="ECO:0000313" key="3">
    <source>
        <dbReference type="EMBL" id="MFC3961996.1"/>
    </source>
</evidence>
<feature type="domain" description="DUF4189" evidence="2">
    <location>
        <begin position="32"/>
        <end position="121"/>
    </location>
</feature>
<feature type="chain" id="PRO_5045534465" evidence="1">
    <location>
        <begin position="28"/>
        <end position="127"/>
    </location>
</feature>
<accession>A0ABV8DPH8</accession>
<proteinExistence type="predicted"/>